<gene>
    <name evidence="5" type="ORF">FN976_06715</name>
</gene>
<reference evidence="5 6" key="1">
    <citation type="submission" date="2019-07" db="EMBL/GenBank/DDBJ databases">
        <title>Caenimonas sedimenti sp. nov., isolated from activated sludge.</title>
        <authorList>
            <person name="Xu J."/>
        </authorList>
    </citation>
    <scope>NUCLEOTIDE SEQUENCE [LARGE SCALE GENOMIC DNA]</scope>
    <source>
        <strain evidence="5 6">HX-9-20</strain>
    </source>
</reference>
<dbReference type="Gene3D" id="3.90.550.10">
    <property type="entry name" value="Spore Coat Polysaccharide Biosynthesis Protein SpsA, Chain A"/>
    <property type="match status" value="1"/>
</dbReference>
<evidence type="ECO:0000259" key="4">
    <source>
        <dbReference type="Pfam" id="PF00535"/>
    </source>
</evidence>
<evidence type="ECO:0000313" key="5">
    <source>
        <dbReference type="EMBL" id="TWO72388.1"/>
    </source>
</evidence>
<keyword evidence="2" id="KW-0328">Glycosyltransferase</keyword>
<comment type="caution">
    <text evidence="5">The sequence shown here is derived from an EMBL/GenBank/DDBJ whole genome shotgun (WGS) entry which is preliminary data.</text>
</comment>
<dbReference type="GO" id="GO:0016757">
    <property type="term" value="F:glycosyltransferase activity"/>
    <property type="evidence" value="ECO:0007669"/>
    <property type="project" value="UniProtKB-KW"/>
</dbReference>
<evidence type="ECO:0000256" key="3">
    <source>
        <dbReference type="ARBA" id="ARBA00022679"/>
    </source>
</evidence>
<proteinExistence type="inferred from homology"/>
<dbReference type="PANTHER" id="PTHR43179:SF12">
    <property type="entry name" value="GALACTOFURANOSYLTRANSFERASE GLFT2"/>
    <property type="match status" value="1"/>
</dbReference>
<keyword evidence="3 5" id="KW-0808">Transferase</keyword>
<dbReference type="OrthoDB" id="9790457at2"/>
<evidence type="ECO:0000256" key="1">
    <source>
        <dbReference type="ARBA" id="ARBA00006739"/>
    </source>
</evidence>
<dbReference type="RefSeq" id="WP_145892212.1">
    <property type="nucleotide sequence ID" value="NZ_VOBQ01000004.1"/>
</dbReference>
<dbReference type="InterPro" id="IPR001173">
    <property type="entry name" value="Glyco_trans_2-like"/>
</dbReference>
<organism evidence="5 6">
    <name type="scientific">Caenimonas sedimenti</name>
    <dbReference type="NCBI Taxonomy" id="2596921"/>
    <lineage>
        <taxon>Bacteria</taxon>
        <taxon>Pseudomonadati</taxon>
        <taxon>Pseudomonadota</taxon>
        <taxon>Betaproteobacteria</taxon>
        <taxon>Burkholderiales</taxon>
        <taxon>Comamonadaceae</taxon>
        <taxon>Caenimonas</taxon>
    </lineage>
</organism>
<dbReference type="Proteomes" id="UP000318199">
    <property type="component" value="Unassembled WGS sequence"/>
</dbReference>
<evidence type="ECO:0000313" key="6">
    <source>
        <dbReference type="Proteomes" id="UP000318199"/>
    </source>
</evidence>
<dbReference type="InterPro" id="IPR029044">
    <property type="entry name" value="Nucleotide-diphossugar_trans"/>
</dbReference>
<dbReference type="AlphaFoldDB" id="A0A562ZVP2"/>
<evidence type="ECO:0000256" key="2">
    <source>
        <dbReference type="ARBA" id="ARBA00022676"/>
    </source>
</evidence>
<feature type="domain" description="Glycosyltransferase 2-like" evidence="4">
    <location>
        <begin position="224"/>
        <end position="399"/>
    </location>
</feature>
<dbReference type="PANTHER" id="PTHR43179">
    <property type="entry name" value="RHAMNOSYLTRANSFERASE WBBL"/>
    <property type="match status" value="1"/>
</dbReference>
<comment type="similarity">
    <text evidence="1">Belongs to the glycosyltransferase 2 family.</text>
</comment>
<protein>
    <submittedName>
        <fullName evidence="5">Glycosyltransferase family 2 protein</fullName>
    </submittedName>
</protein>
<keyword evidence="6" id="KW-1185">Reference proteome</keyword>
<name>A0A562ZVP2_9BURK</name>
<sequence length="499" mass="54459">MTSPADRCDERVAADPGFLAQVYLHDGTSFAEERSIRRTGQLAGGLQELVFPLPAGAAGLRLDPADRPGFIDLQAIRLLRDGAVTWEWVVARQGWRAFDACSRHQVLLPLDPGPLLSCGDDPWIELPLPASLLGGPAGLELQVDLAWTGDAVPEPGRMALQALVRQLEQHRLLQAEAAQTRRMYLHSRMEARRLARERAALQRRLDAIDGAAARVQPLADTVDVVVPVYLDLGETQRCVESVLAAANRCAWRLVIVNDASPEPALAGWLRELAGSDARVVLLENLENLGYGGAVNRGIGASEANDVILLNSDTEVANDWIDRLRAAAYSDARVFSVTPFSNNATICSYPRMCEDNALPAGWNVADLDRAFAEANRNAVLDIPTAVGFCMYVRRDGLRDVGLFDMELFGKGYGEENDLCLRAADAGWRNLHALDVFVRHTGGVSFGASKKPREAEAMVLLRQLYPGYEPDVHDYIQRDPPAQARARAGAALAAMREEPSA</sequence>
<accession>A0A562ZVP2</accession>
<dbReference type="Pfam" id="PF00535">
    <property type="entry name" value="Glycos_transf_2"/>
    <property type="match status" value="1"/>
</dbReference>
<dbReference type="SUPFAM" id="SSF53448">
    <property type="entry name" value="Nucleotide-diphospho-sugar transferases"/>
    <property type="match status" value="1"/>
</dbReference>
<dbReference type="EMBL" id="VOBQ01000004">
    <property type="protein sequence ID" value="TWO72388.1"/>
    <property type="molecule type" value="Genomic_DNA"/>
</dbReference>